<evidence type="ECO:0000256" key="7">
    <source>
        <dbReference type="ARBA" id="ARBA00023163"/>
    </source>
</evidence>
<dbReference type="GO" id="GO:0005737">
    <property type="term" value="C:cytoplasm"/>
    <property type="evidence" value="ECO:0007669"/>
    <property type="project" value="UniProtKB-SubCell"/>
</dbReference>
<dbReference type="Pfam" id="PF23170">
    <property type="entry name" value="bHLH_PER"/>
    <property type="match status" value="1"/>
</dbReference>
<evidence type="ECO:0000256" key="3">
    <source>
        <dbReference type="ARBA" id="ARBA00022490"/>
    </source>
</evidence>
<dbReference type="GO" id="GO:0032922">
    <property type="term" value="P:circadian regulation of gene expression"/>
    <property type="evidence" value="ECO:0007669"/>
    <property type="project" value="TreeGrafter"/>
</dbReference>
<gene>
    <name evidence="12 13" type="primary">PER3</name>
</gene>
<evidence type="ECO:0000256" key="5">
    <source>
        <dbReference type="ARBA" id="ARBA00023015"/>
    </source>
</evidence>
<keyword evidence="3" id="KW-0963">Cytoplasm</keyword>
<feature type="region of interest" description="Disordered" evidence="9">
    <location>
        <begin position="490"/>
        <end position="516"/>
    </location>
</feature>
<dbReference type="InterPro" id="IPR048814">
    <property type="entry name" value="Per1-3_PAS-A"/>
</dbReference>
<protein>
    <submittedName>
        <fullName evidence="13">Period circadian protein homolog 3 isoform X4</fullName>
    </submittedName>
    <submittedName>
        <fullName evidence="12">Period circadian protein homolog 3 isoform X5</fullName>
    </submittedName>
</protein>
<dbReference type="Pfam" id="PF12114">
    <property type="entry name" value="Period_C"/>
    <property type="match status" value="1"/>
</dbReference>
<feature type="compositionally biased region" description="Low complexity" evidence="9">
    <location>
        <begin position="431"/>
        <end position="441"/>
    </location>
</feature>
<feature type="compositionally biased region" description="Basic residues" evidence="9">
    <location>
        <begin position="687"/>
        <end position="697"/>
    </location>
</feature>
<dbReference type="AlphaFoldDB" id="A0A3Q7TZS7"/>
<dbReference type="PROSITE" id="PS50112">
    <property type="entry name" value="PAS"/>
    <property type="match status" value="1"/>
</dbReference>
<dbReference type="Gene3D" id="3.30.450.20">
    <property type="entry name" value="PAS domain"/>
    <property type="match status" value="2"/>
</dbReference>
<keyword evidence="11" id="KW-1185">Reference proteome</keyword>
<dbReference type="GO" id="GO:0000976">
    <property type="term" value="F:transcription cis-regulatory region binding"/>
    <property type="evidence" value="ECO:0007669"/>
    <property type="project" value="TreeGrafter"/>
</dbReference>
<evidence type="ECO:0000313" key="13">
    <source>
        <dbReference type="RefSeq" id="XP_072587292.1"/>
    </source>
</evidence>
<dbReference type="PANTHER" id="PTHR11269:SF13">
    <property type="entry name" value="PERIOD CIRCADIAN PROTEIN HOMOLOG 3"/>
    <property type="match status" value="1"/>
</dbReference>
<dbReference type="RefSeq" id="XP_025860880.1">
    <property type="nucleotide sequence ID" value="XM_026005095.1"/>
</dbReference>
<organism evidence="11 12">
    <name type="scientific">Vulpes vulpes</name>
    <name type="common">Red fox</name>
    <dbReference type="NCBI Taxonomy" id="9627"/>
    <lineage>
        <taxon>Eukaryota</taxon>
        <taxon>Metazoa</taxon>
        <taxon>Chordata</taxon>
        <taxon>Craniata</taxon>
        <taxon>Vertebrata</taxon>
        <taxon>Euteleostomi</taxon>
        <taxon>Mammalia</taxon>
        <taxon>Eutheria</taxon>
        <taxon>Laurasiatheria</taxon>
        <taxon>Carnivora</taxon>
        <taxon>Caniformia</taxon>
        <taxon>Canidae</taxon>
        <taxon>Vulpes</taxon>
    </lineage>
</organism>
<keyword evidence="4" id="KW-0677">Repeat</keyword>
<keyword evidence="5" id="KW-0805">Transcription regulation</keyword>
<dbReference type="InterPro" id="IPR057310">
    <property type="entry name" value="PER1-3_bHLH"/>
</dbReference>
<dbReference type="GO" id="GO:0043153">
    <property type="term" value="P:entrainment of circadian clock by photoperiod"/>
    <property type="evidence" value="ECO:0007669"/>
    <property type="project" value="TreeGrafter"/>
</dbReference>
<dbReference type="PANTHER" id="PTHR11269">
    <property type="entry name" value="PERIOD CIRCADIAN PROTEIN"/>
    <property type="match status" value="1"/>
</dbReference>
<proteinExistence type="predicted"/>
<name>A0A3Q7TZS7_VULVU</name>
<evidence type="ECO:0000256" key="8">
    <source>
        <dbReference type="ARBA" id="ARBA00023242"/>
    </source>
</evidence>
<evidence type="ECO:0000256" key="1">
    <source>
        <dbReference type="ARBA" id="ARBA00004123"/>
    </source>
</evidence>
<evidence type="ECO:0000259" key="10">
    <source>
        <dbReference type="PROSITE" id="PS50112"/>
    </source>
</evidence>
<evidence type="ECO:0000256" key="4">
    <source>
        <dbReference type="ARBA" id="ARBA00022737"/>
    </source>
</evidence>
<dbReference type="InterPro" id="IPR035965">
    <property type="entry name" value="PAS-like_dom_sf"/>
</dbReference>
<sequence length="1072" mass="118359">MDPREDLGVSKSLDSRGSEPPEPQACCSDALGKGQEEVWSEKSQLQSPQVESTNSEQQDRNRVSEELVMVVQEMKKYFPSGRHSKPSTLDALNYALHCVHSVQASSEFFQILSQSGTLQTDATVYSLEELATLASGYTSKNTDTFVAVFSFLSGRLVHVSEQATSILNCKKDFLESSHFMELLAPQDVRVFCVHTAHTQLPLWNNWTQRASQYEFAPVKSFFCRIRGGKDAEQEKRYYPFRIIPYLIHVHRAAQPEPEPCCLTLVEKIHSGYEVPRIPVDKRIFTTTHTPGCVFLEIDERAVPLLGYLPQDLMGRSVLTYLHPEDRSLMLTVHQKVLKYAGHPPFEHSPIRFCTQNGDYVILDSSWSSFVNPWSRKVSFIIGRHKVRMSPLNADVFATRIKKMNSNDKDVTELQEQIHKLLLQPVHASASSGFGSLGSSDSQEPRASLASSRESGGPHGEAARRAPTALQQVCASVNKMKKLGQQLHIESVARSPDKHVMGTHPARPGGEQKASSPLQTLKNNSVHMESCEGWRKDQHSPSYQQINCIDSVIRYLKSYNIPALKRKCISCTNTTSSSSEEDGQNHKAHHAQALQEVTPTEDAAPVCEPWTLSTSPAPLISEEFKHIGLTKAVLSAHTQKEEQNYVDKFREKIFLSSYRSCLQQESRSRAKHLYVQGDCAGKQTRSTGCKKGKRKQKKLPVLSDSRGTQDTFCPHFGGESESRQPWGPALSSCPQALGLSFPAAMMVPSLSPYFVPALRIPALPSVQREPGASLTTLDCLLKPPLLNGLHSFPALPSPSSDTVTTIFLPDPTGCPLLSPSFCPYAFLGAAGSSGTPPFVSAVAPRLEQLSSVLSQRQAEGRWETPHGEHLCINSRSSSPLQLNLLQEDMLRSCESSDQGVLGRSGSKKNPFTASELSMALLPEESPSGAGSTASGSSDSSIYFASSDYSSEITSNGQQFQDVQGKETFPGLAEESMWRMIKQTPECILMTYQVPERVTEAVLREDLEKLASMQGQQPWFSRGQRQELASVHSWIQSQTVPQGIDIQDCVTCESKESVHVFAESCGHTPAANSS</sequence>
<dbReference type="InterPro" id="IPR013655">
    <property type="entry name" value="PAS_fold_3"/>
</dbReference>
<dbReference type="InterPro" id="IPR000014">
    <property type="entry name" value="PAS"/>
</dbReference>
<dbReference type="FunFam" id="3.30.450.20:FF:000004">
    <property type="entry name" value="Period circadian protein homolog 3"/>
    <property type="match status" value="1"/>
</dbReference>
<feature type="region of interest" description="Disordered" evidence="9">
    <location>
        <begin position="680"/>
        <end position="726"/>
    </location>
</feature>
<keyword evidence="6" id="KW-0090">Biological rhythms</keyword>
<reference key="1">
    <citation type="submission" date="2019-01" db="UniProtKB">
        <authorList>
            <consortium name="RefSeq"/>
        </authorList>
    </citation>
    <scope>IDENTIFICATION</scope>
    <source>
        <tissue evidence="13">Cell line</tissue>
    </source>
</reference>
<reference evidence="12" key="2">
    <citation type="submission" date="2025-04" db="UniProtKB">
        <authorList>
            <consortium name="RefSeq"/>
        </authorList>
    </citation>
    <scope>IDENTIFICATION</scope>
    <source>
        <strain evidence="12">TameXAggressive cross</strain>
        <tissue evidence="12">Blood</tissue>
    </source>
</reference>
<dbReference type="CDD" id="cd00130">
    <property type="entry name" value="PAS"/>
    <property type="match status" value="1"/>
</dbReference>
<feature type="domain" description="PAS" evidence="10">
    <location>
        <begin position="294"/>
        <end position="340"/>
    </location>
</feature>
<feature type="compositionally biased region" description="Basic and acidic residues" evidence="9">
    <location>
        <begin position="1"/>
        <end position="19"/>
    </location>
</feature>
<evidence type="ECO:0000256" key="6">
    <source>
        <dbReference type="ARBA" id="ARBA00023108"/>
    </source>
</evidence>
<evidence type="ECO:0000256" key="2">
    <source>
        <dbReference type="ARBA" id="ARBA00004496"/>
    </source>
</evidence>
<dbReference type="InterPro" id="IPR022728">
    <property type="entry name" value="Period_circadian-like_C"/>
</dbReference>
<dbReference type="Pfam" id="PF08447">
    <property type="entry name" value="PAS_3"/>
    <property type="match status" value="1"/>
</dbReference>
<dbReference type="GeneID" id="112924683"/>
<dbReference type="Pfam" id="PF21353">
    <property type="entry name" value="Per3-like_PAS-A"/>
    <property type="match status" value="1"/>
</dbReference>
<dbReference type="GO" id="GO:0000122">
    <property type="term" value="P:negative regulation of transcription by RNA polymerase II"/>
    <property type="evidence" value="ECO:0007669"/>
    <property type="project" value="TreeGrafter"/>
</dbReference>
<dbReference type="InterPro" id="IPR050760">
    <property type="entry name" value="Period_circadian_regulator"/>
</dbReference>
<dbReference type="FunFam" id="3.30.450.20:FF:000013">
    <property type="entry name" value="Period circadian protein homolog 2"/>
    <property type="match status" value="1"/>
</dbReference>
<dbReference type="Proteomes" id="UP001652641">
    <property type="component" value="Chromosome 12"/>
</dbReference>
<dbReference type="GO" id="GO:0001222">
    <property type="term" value="F:transcription corepressor binding"/>
    <property type="evidence" value="ECO:0007669"/>
    <property type="project" value="TreeGrafter"/>
</dbReference>
<dbReference type="RefSeq" id="XP_072587292.1">
    <property type="nucleotide sequence ID" value="XM_072731191.1"/>
</dbReference>
<keyword evidence="8" id="KW-0539">Nucleus</keyword>
<feature type="region of interest" description="Disordered" evidence="9">
    <location>
        <begin position="1"/>
        <end position="62"/>
    </location>
</feature>
<dbReference type="GO" id="GO:0005634">
    <property type="term" value="C:nucleus"/>
    <property type="evidence" value="ECO:0007669"/>
    <property type="project" value="UniProtKB-SubCell"/>
</dbReference>
<accession>A0A3Q7TZS7</accession>
<comment type="subcellular location">
    <subcellularLocation>
        <location evidence="2">Cytoplasm</location>
    </subcellularLocation>
    <subcellularLocation>
        <location evidence="1">Nucleus</location>
    </subcellularLocation>
</comment>
<dbReference type="SMART" id="SM00091">
    <property type="entry name" value="PAS"/>
    <property type="match status" value="2"/>
</dbReference>
<feature type="region of interest" description="Disordered" evidence="9">
    <location>
        <begin position="431"/>
        <end position="466"/>
    </location>
</feature>
<dbReference type="CTD" id="8863"/>
<evidence type="ECO:0000256" key="9">
    <source>
        <dbReference type="SAM" id="MobiDB-lite"/>
    </source>
</evidence>
<keyword evidence="7" id="KW-0804">Transcription</keyword>
<dbReference type="SUPFAM" id="SSF55785">
    <property type="entry name" value="PYP-like sensor domain (PAS domain)"/>
    <property type="match status" value="1"/>
</dbReference>
<feature type="compositionally biased region" description="Polar residues" evidence="9">
    <location>
        <begin position="41"/>
        <end position="56"/>
    </location>
</feature>
<evidence type="ECO:0000313" key="11">
    <source>
        <dbReference type="Proteomes" id="UP001652641"/>
    </source>
</evidence>
<evidence type="ECO:0000313" key="12">
    <source>
        <dbReference type="RefSeq" id="XP_025860880.1"/>
    </source>
</evidence>